<evidence type="ECO:0000313" key="1">
    <source>
        <dbReference type="EnsemblMetazoa" id="OVOC4311.1"/>
    </source>
</evidence>
<accession>A0A8R1TSQ9</accession>
<keyword evidence="2" id="KW-1185">Reference proteome</keyword>
<proteinExistence type="predicted"/>
<dbReference type="AlphaFoldDB" id="A0A8R1TSQ9"/>
<reference evidence="2" key="1">
    <citation type="submission" date="2013-10" db="EMBL/GenBank/DDBJ databases">
        <title>Genome sequencing of Onchocerca volvulus.</title>
        <authorList>
            <person name="Cotton J."/>
            <person name="Tsai J."/>
            <person name="Stanley E."/>
            <person name="Tracey A."/>
            <person name="Holroyd N."/>
            <person name="Lustigman S."/>
            <person name="Berriman M."/>
        </authorList>
    </citation>
    <scope>NUCLEOTIDE SEQUENCE</scope>
</reference>
<evidence type="ECO:0000313" key="2">
    <source>
        <dbReference type="Proteomes" id="UP000024404"/>
    </source>
</evidence>
<organism evidence="1 2">
    <name type="scientific">Onchocerca volvulus</name>
    <dbReference type="NCBI Taxonomy" id="6282"/>
    <lineage>
        <taxon>Eukaryota</taxon>
        <taxon>Metazoa</taxon>
        <taxon>Ecdysozoa</taxon>
        <taxon>Nematoda</taxon>
        <taxon>Chromadorea</taxon>
        <taxon>Rhabditida</taxon>
        <taxon>Spirurina</taxon>
        <taxon>Spiruromorpha</taxon>
        <taxon>Filarioidea</taxon>
        <taxon>Onchocercidae</taxon>
        <taxon>Onchocerca</taxon>
    </lineage>
</organism>
<sequence>MSDAVHLRRGRKKGRVAESCGGHRCAIALLTMRRCKDYSLDVCMKAHHIHPLIIQMQDAYRGRDRGGVWSYGRGFCREMSSFALELVE</sequence>
<dbReference type="EnsemblMetazoa" id="OVOC4311.1">
    <property type="protein sequence ID" value="OVOC4311.1"/>
    <property type="gene ID" value="WBGene00241120"/>
</dbReference>
<dbReference type="Proteomes" id="UP000024404">
    <property type="component" value="Unassembled WGS sequence"/>
</dbReference>
<name>A0A8R1TSQ9_ONCVO</name>
<reference evidence="1" key="2">
    <citation type="submission" date="2022-06" db="UniProtKB">
        <authorList>
            <consortium name="EnsemblMetazoa"/>
        </authorList>
    </citation>
    <scope>IDENTIFICATION</scope>
</reference>
<protein>
    <submittedName>
        <fullName evidence="1">Uncharacterized protein</fullName>
    </submittedName>
</protein>
<dbReference type="EMBL" id="CMVM020000129">
    <property type="status" value="NOT_ANNOTATED_CDS"/>
    <property type="molecule type" value="Genomic_DNA"/>
</dbReference>